<comment type="subcellular location">
    <subcellularLocation>
        <location evidence="1">Membrane</location>
        <topology evidence="1">Multi-pass membrane protein</topology>
    </subcellularLocation>
</comment>
<feature type="transmembrane region" description="Helical" evidence="5">
    <location>
        <begin position="334"/>
        <end position="356"/>
    </location>
</feature>
<sequence>MALMADNMGLLAVICCVLLYLTVRATLQFKQYVINGILAAGMVVCSLAVINHLGFDPLSAYVGFEADTKFLSTLGNRNTLAAYIALLLPFGMTFFMVSKQWKSKIYYGIFCFIGFLGMTAADSDSAYLVTGIMFLVSLLLAKETEEGFYLITLVSVYSVAELLFVLLRKIRGKESCLYLHGGLPEMLLDIRINLVLLVITLILLLTGYMLWKQKKDAKVFWKWFRIVILSVTAVFAAGLVIFMIYVNVAWTKHEAKEQLGALYSYLYFSNTWGTKRLRIWRAALEIYMRMSIPKKLIGVGPAGFYFASQTYLSAEELAAFANEGQLIDAHNEYLQYLVTYGMIGVVLFIGYVTSAIRSILKVGKEKREILAFAMAGIAFLVQAVVNNAHIYIDPLAFVLLAMGMSFVNEEKLV</sequence>
<keyword evidence="2 5" id="KW-0812">Transmembrane</keyword>
<evidence type="ECO:0000313" key="7">
    <source>
        <dbReference type="EMBL" id="MBC5713489.1"/>
    </source>
</evidence>
<feature type="transmembrane region" description="Helical" evidence="5">
    <location>
        <begin position="104"/>
        <end position="120"/>
    </location>
</feature>
<feature type="transmembrane region" description="Helical" evidence="5">
    <location>
        <begin position="368"/>
        <end position="385"/>
    </location>
</feature>
<dbReference type="Proteomes" id="UP000606720">
    <property type="component" value="Unassembled WGS sequence"/>
</dbReference>
<reference evidence="7" key="1">
    <citation type="submission" date="2020-08" db="EMBL/GenBank/DDBJ databases">
        <title>Genome public.</title>
        <authorList>
            <person name="Liu C."/>
            <person name="Sun Q."/>
        </authorList>
    </citation>
    <scope>NUCLEOTIDE SEQUENCE</scope>
    <source>
        <strain evidence="7">BX1005</strain>
    </source>
</reference>
<dbReference type="EMBL" id="JACOPH010000002">
    <property type="protein sequence ID" value="MBC5713489.1"/>
    <property type="molecule type" value="Genomic_DNA"/>
</dbReference>
<evidence type="ECO:0000313" key="8">
    <source>
        <dbReference type="Proteomes" id="UP000606720"/>
    </source>
</evidence>
<keyword evidence="3 5" id="KW-1133">Transmembrane helix</keyword>
<keyword evidence="4 5" id="KW-0472">Membrane</keyword>
<evidence type="ECO:0000256" key="4">
    <source>
        <dbReference type="ARBA" id="ARBA00023136"/>
    </source>
</evidence>
<dbReference type="AlphaFoldDB" id="A0A923LM95"/>
<feature type="transmembrane region" description="Helical" evidence="5">
    <location>
        <begin position="80"/>
        <end position="97"/>
    </location>
</feature>
<dbReference type="GO" id="GO:0016020">
    <property type="term" value="C:membrane"/>
    <property type="evidence" value="ECO:0007669"/>
    <property type="project" value="UniProtKB-SubCell"/>
</dbReference>
<dbReference type="GO" id="GO:0016874">
    <property type="term" value="F:ligase activity"/>
    <property type="evidence" value="ECO:0007669"/>
    <property type="project" value="UniProtKB-KW"/>
</dbReference>
<accession>A0A923LM95</accession>
<evidence type="ECO:0000256" key="1">
    <source>
        <dbReference type="ARBA" id="ARBA00004141"/>
    </source>
</evidence>
<feature type="domain" description="O-antigen ligase-related" evidence="6">
    <location>
        <begin position="194"/>
        <end position="349"/>
    </location>
</feature>
<gene>
    <name evidence="7" type="ORF">H8S17_04540</name>
</gene>
<dbReference type="PANTHER" id="PTHR37422">
    <property type="entry name" value="TEICHURONIC ACID BIOSYNTHESIS PROTEIN TUAE"/>
    <property type="match status" value="1"/>
</dbReference>
<evidence type="ECO:0000256" key="2">
    <source>
        <dbReference type="ARBA" id="ARBA00022692"/>
    </source>
</evidence>
<evidence type="ECO:0000259" key="6">
    <source>
        <dbReference type="Pfam" id="PF04932"/>
    </source>
</evidence>
<feature type="transmembrane region" description="Helical" evidence="5">
    <location>
        <begin position="223"/>
        <end position="246"/>
    </location>
</feature>
<feature type="transmembrane region" description="Helical" evidence="5">
    <location>
        <begin position="296"/>
        <end position="314"/>
    </location>
</feature>
<dbReference type="PANTHER" id="PTHR37422:SF13">
    <property type="entry name" value="LIPOPOLYSACCHARIDE BIOSYNTHESIS PROTEIN PA4999-RELATED"/>
    <property type="match status" value="1"/>
</dbReference>
<dbReference type="InterPro" id="IPR051533">
    <property type="entry name" value="WaaL-like"/>
</dbReference>
<proteinExistence type="predicted"/>
<evidence type="ECO:0000256" key="5">
    <source>
        <dbReference type="SAM" id="Phobius"/>
    </source>
</evidence>
<name>A0A923LM95_9FIRM</name>
<organism evidence="7 8">
    <name type="scientific">Roseburia zhanii</name>
    <dbReference type="NCBI Taxonomy" id="2763064"/>
    <lineage>
        <taxon>Bacteria</taxon>
        <taxon>Bacillati</taxon>
        <taxon>Bacillota</taxon>
        <taxon>Clostridia</taxon>
        <taxon>Lachnospirales</taxon>
        <taxon>Lachnospiraceae</taxon>
        <taxon>Roseburia</taxon>
    </lineage>
</organism>
<dbReference type="Pfam" id="PF04932">
    <property type="entry name" value="Wzy_C"/>
    <property type="match status" value="1"/>
</dbReference>
<dbReference type="InterPro" id="IPR007016">
    <property type="entry name" value="O-antigen_ligase-rel_domated"/>
</dbReference>
<feature type="transmembrane region" description="Helical" evidence="5">
    <location>
        <begin position="391"/>
        <end position="408"/>
    </location>
</feature>
<comment type="caution">
    <text evidence="7">The sequence shown here is derived from an EMBL/GenBank/DDBJ whole genome shotgun (WGS) entry which is preliminary data.</text>
</comment>
<keyword evidence="7" id="KW-0436">Ligase</keyword>
<keyword evidence="8" id="KW-1185">Reference proteome</keyword>
<evidence type="ECO:0000256" key="3">
    <source>
        <dbReference type="ARBA" id="ARBA00022989"/>
    </source>
</evidence>
<feature type="transmembrane region" description="Helical" evidence="5">
    <location>
        <begin position="190"/>
        <end position="211"/>
    </location>
</feature>
<protein>
    <submittedName>
        <fullName evidence="7">O-antigen ligase family protein</fullName>
    </submittedName>
</protein>
<feature type="transmembrane region" description="Helical" evidence="5">
    <location>
        <begin position="148"/>
        <end position="170"/>
    </location>
</feature>